<dbReference type="KEGG" id="mou:OU421_02730"/>
<keyword evidence="2" id="KW-1185">Reference proteome</keyword>
<gene>
    <name evidence="1" type="ORF">OU421_02730</name>
</gene>
<evidence type="ECO:0000313" key="1">
    <source>
        <dbReference type="EMBL" id="WAI01807.1"/>
    </source>
</evidence>
<protein>
    <submittedName>
        <fullName evidence="1">Uncharacterized protein</fullName>
    </submittedName>
</protein>
<sequence>MFDIKPQFIVSDDNEPVSVILDIQTFHKIEAIIEDYGLDRFMDEADDDEPLSVSEAREYYTTLKKKA</sequence>
<dbReference type="InterPro" id="IPR049537">
    <property type="entry name" value="RelB-like"/>
</dbReference>
<dbReference type="Pfam" id="PF18506">
    <property type="entry name" value="RelB-like"/>
    <property type="match status" value="1"/>
</dbReference>
<dbReference type="AlphaFoldDB" id="A0A9X9S5D9"/>
<evidence type="ECO:0000313" key="2">
    <source>
        <dbReference type="Proteomes" id="UP001163096"/>
    </source>
</evidence>
<dbReference type="Proteomes" id="UP001163096">
    <property type="component" value="Chromosome"/>
</dbReference>
<dbReference type="RefSeq" id="WP_268187082.1">
    <property type="nucleotide sequence ID" value="NZ_CP113361.1"/>
</dbReference>
<accession>A0A9X9S5D9</accession>
<name>A0A9X9S5D9_METOG</name>
<dbReference type="GeneID" id="76833982"/>
<proteinExistence type="predicted"/>
<dbReference type="Gene3D" id="6.10.250.2100">
    <property type="match status" value="1"/>
</dbReference>
<dbReference type="EMBL" id="CP113361">
    <property type="protein sequence ID" value="WAI01807.1"/>
    <property type="molecule type" value="Genomic_DNA"/>
</dbReference>
<reference evidence="1" key="1">
    <citation type="submission" date="2022-11" db="EMBL/GenBank/DDBJ databases">
        <title>Complete genome sequence of Methanogenium organophilum DSM 3596.</title>
        <authorList>
            <person name="Chen S.-C."/>
            <person name="Lai S.-J."/>
            <person name="You Y.-T."/>
        </authorList>
    </citation>
    <scope>NUCLEOTIDE SEQUENCE</scope>
    <source>
        <strain evidence="1">DSM 3596</strain>
    </source>
</reference>
<organism evidence="1 2">
    <name type="scientific">Methanogenium organophilum</name>
    <dbReference type="NCBI Taxonomy" id="2199"/>
    <lineage>
        <taxon>Archaea</taxon>
        <taxon>Methanobacteriati</taxon>
        <taxon>Methanobacteriota</taxon>
        <taxon>Stenosarchaea group</taxon>
        <taxon>Methanomicrobia</taxon>
        <taxon>Methanomicrobiales</taxon>
        <taxon>Methanomicrobiaceae</taxon>
        <taxon>Methanogenium</taxon>
    </lineage>
</organism>